<accession>F0ULS1</accession>
<protein>
    <submittedName>
        <fullName evidence="1">Predicted protein</fullName>
    </submittedName>
</protein>
<dbReference type="EMBL" id="DS990640">
    <property type="protein sequence ID" value="EGC48018.1"/>
    <property type="molecule type" value="Genomic_DNA"/>
</dbReference>
<gene>
    <name evidence="1" type="ORF">HCEG_07234</name>
</gene>
<evidence type="ECO:0000313" key="2">
    <source>
        <dbReference type="Proteomes" id="UP000008142"/>
    </source>
</evidence>
<evidence type="ECO:0000313" key="1">
    <source>
        <dbReference type="EMBL" id="EGC48018.1"/>
    </source>
</evidence>
<dbReference type="HOGENOM" id="CLU_1602229_0_0_1"/>
<name>F0ULS1_AJEC8</name>
<sequence>MGLGSAGRAAAVVGGIADCRRVHKVIVVVEVLHKVVVAAAAVAAVHMGLGVVGHRRVVDMAVGRVVAGVVVVDRAAGTANEVVLGTYWAGWVVDSSGGRARGRKDEGTLGNLELEREWKSSLVVHIVVVVDVDVVEVLAAVVVVETTWGKGVAANSDRAVQCTVVG</sequence>
<dbReference type="AlphaFoldDB" id="F0ULS1"/>
<dbReference type="Proteomes" id="UP000008142">
    <property type="component" value="Unassembled WGS sequence"/>
</dbReference>
<reference evidence="2" key="1">
    <citation type="submission" date="2008-07" db="EMBL/GenBank/DDBJ databases">
        <title>Annotation of Ajellomyces capsulatus strain H88.</title>
        <authorList>
            <person name="Champion M."/>
            <person name="Cuomo C."/>
            <person name="Ma L.-J."/>
            <person name="Henn M.R."/>
            <person name="Sil A."/>
            <person name="Goldman B."/>
            <person name="Young S.K."/>
            <person name="Kodira C.D."/>
            <person name="Zeng Q."/>
            <person name="Koehrsen M."/>
            <person name="Alvarado L."/>
            <person name="Berlin A."/>
            <person name="Borenstein D."/>
            <person name="Chen Z."/>
            <person name="Engels R."/>
            <person name="Freedman E."/>
            <person name="Gellesch M."/>
            <person name="Goldberg J."/>
            <person name="Griggs A."/>
            <person name="Gujja S."/>
            <person name="Heiman D."/>
            <person name="Hepburn T."/>
            <person name="Howarth C."/>
            <person name="Jen D."/>
            <person name="Larson L."/>
            <person name="Lewis B."/>
            <person name="Mehta T."/>
            <person name="Park D."/>
            <person name="Pearson M."/>
            <person name="Roberts A."/>
            <person name="Saif S."/>
            <person name="Shea T."/>
            <person name="Shenoy N."/>
            <person name="Sisk P."/>
            <person name="Stolte C."/>
            <person name="Sykes S."/>
            <person name="Walk T."/>
            <person name="White J."/>
            <person name="Yandava C."/>
            <person name="Klein B."/>
            <person name="McEwen J.G."/>
            <person name="Puccia R."/>
            <person name="Goldman G.H."/>
            <person name="Felipe M.S."/>
            <person name="Nino-Vega G."/>
            <person name="San-Blas G."/>
            <person name="Taylor J."/>
            <person name="Mendoza L."/>
            <person name="Galagan J."/>
            <person name="Nusbaum C."/>
            <person name="Birren B."/>
        </authorList>
    </citation>
    <scope>NUCLEOTIDE SEQUENCE [LARGE SCALE GENOMIC DNA]</scope>
    <source>
        <strain evidence="2">H88</strain>
    </source>
</reference>
<proteinExistence type="predicted"/>
<organism evidence="2">
    <name type="scientific">Ajellomyces capsulatus (strain H88)</name>
    <name type="common">Darling's disease fungus</name>
    <name type="synonym">Histoplasma capsulatum</name>
    <dbReference type="NCBI Taxonomy" id="544711"/>
    <lineage>
        <taxon>Eukaryota</taxon>
        <taxon>Fungi</taxon>
        <taxon>Dikarya</taxon>
        <taxon>Ascomycota</taxon>
        <taxon>Pezizomycotina</taxon>
        <taxon>Eurotiomycetes</taxon>
        <taxon>Eurotiomycetidae</taxon>
        <taxon>Onygenales</taxon>
        <taxon>Ajellomycetaceae</taxon>
        <taxon>Histoplasma</taxon>
    </lineage>
</organism>